<dbReference type="EMBL" id="FNUG01000004">
    <property type="protein sequence ID" value="SEE98663.1"/>
    <property type="molecule type" value="Genomic_DNA"/>
</dbReference>
<name>A0A1H5NAR0_9FLAO</name>
<keyword evidence="3" id="KW-0808">Transferase</keyword>
<gene>
    <name evidence="3" type="ORF">SAMN04488034_10423</name>
</gene>
<feature type="domain" description="Glycosyltransferase subfamily 4-like N-terminal" evidence="2">
    <location>
        <begin position="80"/>
        <end position="174"/>
    </location>
</feature>
<dbReference type="GO" id="GO:0016757">
    <property type="term" value="F:glycosyltransferase activity"/>
    <property type="evidence" value="ECO:0007669"/>
    <property type="project" value="InterPro"/>
</dbReference>
<sequence length="378" mass="42602">MKNLLFINHEESRTGAPFVLLQFLQWLKQRNSECIISVLSLREGPLRTDFEAVADSYYQLSGPEAAPTLMDRIFQKKGKKAGRDTIKLLSAKSFDLIYANTIVSLPVAFKLKSLNRNSRLVVHVHELKTVIKTNLPDFKVYVSGVDGFIAVSELVRDNLISNYNIPSEKVRIIYEFSKKMSPANMKKSSSFVVGGSGTGEWRKGTDLFIQVAAYVKRKYPGLQIKFIWVGKIKPAQRLMYEAEIEKAGLKGIFNFSGEKADPQEEFSHFDIFLLTSREDPFPLVCIELGMMGKPIICFEKATGTAEILTKGGGAVVPYLNIEKMAEKVVDYYNDRQKLNADGERAKQLFSSFTVENLAPEIYKFLCEGEHSNSVECCQ</sequence>
<dbReference type="InterPro" id="IPR028098">
    <property type="entry name" value="Glyco_trans_4-like_N"/>
</dbReference>
<proteinExistence type="predicted"/>
<dbReference type="STRING" id="390640.SAMN04488034_10423"/>
<feature type="domain" description="Glycosyl transferase family 1" evidence="1">
    <location>
        <begin position="184"/>
        <end position="347"/>
    </location>
</feature>
<dbReference type="Pfam" id="PF13439">
    <property type="entry name" value="Glyco_transf_4"/>
    <property type="match status" value="1"/>
</dbReference>
<dbReference type="RefSeq" id="WP_093113316.1">
    <property type="nucleotide sequence ID" value="NZ_FNGG01000004.1"/>
</dbReference>
<dbReference type="SUPFAM" id="SSF53756">
    <property type="entry name" value="UDP-Glycosyltransferase/glycogen phosphorylase"/>
    <property type="match status" value="1"/>
</dbReference>
<dbReference type="OrthoDB" id="655095at2"/>
<dbReference type="Pfam" id="PF00534">
    <property type="entry name" value="Glycos_transf_1"/>
    <property type="match status" value="1"/>
</dbReference>
<dbReference type="PANTHER" id="PTHR12526">
    <property type="entry name" value="GLYCOSYLTRANSFERASE"/>
    <property type="match status" value="1"/>
</dbReference>
<organism evidence="3 4">
    <name type="scientific">Salinimicrobium catena</name>
    <dbReference type="NCBI Taxonomy" id="390640"/>
    <lineage>
        <taxon>Bacteria</taxon>
        <taxon>Pseudomonadati</taxon>
        <taxon>Bacteroidota</taxon>
        <taxon>Flavobacteriia</taxon>
        <taxon>Flavobacteriales</taxon>
        <taxon>Flavobacteriaceae</taxon>
        <taxon>Salinimicrobium</taxon>
    </lineage>
</organism>
<reference evidence="3 4" key="1">
    <citation type="submission" date="2016-10" db="EMBL/GenBank/DDBJ databases">
        <authorList>
            <person name="de Groot N.N."/>
        </authorList>
    </citation>
    <scope>NUCLEOTIDE SEQUENCE [LARGE SCALE GENOMIC DNA]</scope>
    <source>
        <strain evidence="3 4">DSM 23553</strain>
    </source>
</reference>
<evidence type="ECO:0000259" key="1">
    <source>
        <dbReference type="Pfam" id="PF00534"/>
    </source>
</evidence>
<evidence type="ECO:0000259" key="2">
    <source>
        <dbReference type="Pfam" id="PF13439"/>
    </source>
</evidence>
<evidence type="ECO:0000313" key="3">
    <source>
        <dbReference type="EMBL" id="SEE98663.1"/>
    </source>
</evidence>
<dbReference type="InterPro" id="IPR001296">
    <property type="entry name" value="Glyco_trans_1"/>
</dbReference>
<dbReference type="Gene3D" id="3.40.50.2000">
    <property type="entry name" value="Glycogen Phosphorylase B"/>
    <property type="match status" value="2"/>
</dbReference>
<evidence type="ECO:0000313" key="4">
    <source>
        <dbReference type="Proteomes" id="UP000199448"/>
    </source>
</evidence>
<accession>A0A1H5NAR0</accession>
<dbReference type="AlphaFoldDB" id="A0A1H5NAR0"/>
<dbReference type="CDD" id="cd03801">
    <property type="entry name" value="GT4_PimA-like"/>
    <property type="match status" value="1"/>
</dbReference>
<protein>
    <submittedName>
        <fullName evidence="3">Glycosyltransferase involved in cell wall bisynthesis</fullName>
    </submittedName>
</protein>
<dbReference type="Proteomes" id="UP000199448">
    <property type="component" value="Unassembled WGS sequence"/>
</dbReference>
<keyword evidence="4" id="KW-1185">Reference proteome</keyword>